<proteinExistence type="predicted"/>
<reference evidence="2" key="1">
    <citation type="submission" date="2023-02" db="EMBL/GenBank/DDBJ databases">
        <title>Genome of toxic invasive species Heracleum sosnowskyi carries increased number of genes despite the absence of recent whole-genome duplications.</title>
        <authorList>
            <person name="Schelkunov M."/>
            <person name="Shtratnikova V."/>
            <person name="Makarenko M."/>
            <person name="Klepikova A."/>
            <person name="Omelchenko D."/>
            <person name="Novikova G."/>
            <person name="Obukhova E."/>
            <person name="Bogdanov V."/>
            <person name="Penin A."/>
            <person name="Logacheva M."/>
        </authorList>
    </citation>
    <scope>NUCLEOTIDE SEQUENCE</scope>
    <source>
        <strain evidence="2">Hsosn_3</strain>
        <tissue evidence="2">Leaf</tissue>
    </source>
</reference>
<evidence type="ECO:0000313" key="2">
    <source>
        <dbReference type="EMBL" id="KAK1387138.1"/>
    </source>
</evidence>
<dbReference type="AlphaFoldDB" id="A0AAD8MXA6"/>
<reference evidence="2" key="2">
    <citation type="submission" date="2023-05" db="EMBL/GenBank/DDBJ databases">
        <authorList>
            <person name="Schelkunov M.I."/>
        </authorList>
    </citation>
    <scope>NUCLEOTIDE SEQUENCE</scope>
    <source>
        <strain evidence="2">Hsosn_3</strain>
        <tissue evidence="2">Leaf</tissue>
    </source>
</reference>
<protein>
    <submittedName>
        <fullName evidence="2">Uncharacterized protein</fullName>
    </submittedName>
</protein>
<feature type="region of interest" description="Disordered" evidence="1">
    <location>
        <begin position="39"/>
        <end position="115"/>
    </location>
</feature>
<evidence type="ECO:0000313" key="3">
    <source>
        <dbReference type="Proteomes" id="UP001237642"/>
    </source>
</evidence>
<feature type="compositionally biased region" description="Basic and acidic residues" evidence="1">
    <location>
        <begin position="39"/>
        <end position="53"/>
    </location>
</feature>
<organism evidence="2 3">
    <name type="scientific">Heracleum sosnowskyi</name>
    <dbReference type="NCBI Taxonomy" id="360622"/>
    <lineage>
        <taxon>Eukaryota</taxon>
        <taxon>Viridiplantae</taxon>
        <taxon>Streptophyta</taxon>
        <taxon>Embryophyta</taxon>
        <taxon>Tracheophyta</taxon>
        <taxon>Spermatophyta</taxon>
        <taxon>Magnoliopsida</taxon>
        <taxon>eudicotyledons</taxon>
        <taxon>Gunneridae</taxon>
        <taxon>Pentapetalae</taxon>
        <taxon>asterids</taxon>
        <taxon>campanulids</taxon>
        <taxon>Apiales</taxon>
        <taxon>Apiaceae</taxon>
        <taxon>Apioideae</taxon>
        <taxon>apioid superclade</taxon>
        <taxon>Tordylieae</taxon>
        <taxon>Tordyliinae</taxon>
        <taxon>Heracleum</taxon>
    </lineage>
</organism>
<feature type="compositionally biased region" description="Polar residues" evidence="1">
    <location>
        <begin position="80"/>
        <end position="92"/>
    </location>
</feature>
<dbReference type="EMBL" id="JAUIZM010000004">
    <property type="protein sequence ID" value="KAK1387138.1"/>
    <property type="molecule type" value="Genomic_DNA"/>
</dbReference>
<gene>
    <name evidence="2" type="ORF">POM88_015316</name>
</gene>
<feature type="compositionally biased region" description="Polar residues" evidence="1">
    <location>
        <begin position="102"/>
        <end position="115"/>
    </location>
</feature>
<sequence length="115" mass="12377">MGDTANLVTKLEAFMEQMATRQRALEEQMVELSISVRDRSKGVDKNKTEEEVSKINGDQGSSGVKGRSESQIGGTMVPRTINNESVTTFNKNRATKGGEQSGKPSGTKNKVGTSP</sequence>
<comment type="caution">
    <text evidence="2">The sequence shown here is derived from an EMBL/GenBank/DDBJ whole genome shotgun (WGS) entry which is preliminary data.</text>
</comment>
<name>A0AAD8MXA6_9APIA</name>
<evidence type="ECO:0000256" key="1">
    <source>
        <dbReference type="SAM" id="MobiDB-lite"/>
    </source>
</evidence>
<accession>A0AAD8MXA6</accession>
<keyword evidence="3" id="KW-1185">Reference proteome</keyword>
<dbReference type="Proteomes" id="UP001237642">
    <property type="component" value="Unassembled WGS sequence"/>
</dbReference>